<accession>A0A1Y1WPP8</accession>
<evidence type="ECO:0000313" key="2">
    <source>
        <dbReference type="EMBL" id="ORX75511.1"/>
    </source>
</evidence>
<keyword evidence="1" id="KW-0812">Transmembrane</keyword>
<sequence>MYIRKLLYLIYICHFFTTIYGIKKYRVLSKFHLDRGYEEFYCKDDNCVSTRNRSDLNTIEIPNKEGKKITYITDTCSPLDISLGLCFSKSCTSDSQCLSNKCMEGHCSFNEDNPIVHCQYVRKSTNHKLYQMRCGLPRGAKCKSNKDCSSRQCVNYKLHDNNKICEERNDNGCTSLCSSAIIMMAINIYILPLMLIGCCFSRFMRRWFFIIFIILIIINVFLQSIS</sequence>
<reference evidence="2 3" key="1">
    <citation type="submission" date="2016-08" db="EMBL/GenBank/DDBJ databases">
        <title>A Parts List for Fungal Cellulosomes Revealed by Comparative Genomics.</title>
        <authorList>
            <consortium name="DOE Joint Genome Institute"/>
            <person name="Haitjema C.H."/>
            <person name="Gilmore S.P."/>
            <person name="Henske J.K."/>
            <person name="Solomon K.V."/>
            <person name="De Groot R."/>
            <person name="Kuo A."/>
            <person name="Mondo S.J."/>
            <person name="Salamov A.A."/>
            <person name="Labutti K."/>
            <person name="Zhao Z."/>
            <person name="Chiniquy J."/>
            <person name="Barry K."/>
            <person name="Brewer H.M."/>
            <person name="Purvine S.O."/>
            <person name="Wright A.T."/>
            <person name="Boxma B."/>
            <person name="Van Alen T."/>
            <person name="Hackstein J.H."/>
            <person name="Baker S.E."/>
            <person name="Grigoriev I.V."/>
            <person name="O'Malley M.A."/>
        </authorList>
    </citation>
    <scope>NUCLEOTIDE SEQUENCE [LARGE SCALE GENOMIC DNA]</scope>
    <source>
        <strain evidence="2 3">S4</strain>
    </source>
</reference>
<dbReference type="AlphaFoldDB" id="A0A1Y1WPP8"/>
<name>A0A1Y1WPP8_9FUNG</name>
<keyword evidence="1" id="KW-1133">Transmembrane helix</keyword>
<comment type="caution">
    <text evidence="2">The sequence shown here is derived from an EMBL/GenBank/DDBJ whole genome shotgun (WGS) entry which is preliminary data.</text>
</comment>
<protein>
    <submittedName>
        <fullName evidence="2">Uncharacterized protein</fullName>
    </submittedName>
</protein>
<evidence type="ECO:0000313" key="3">
    <source>
        <dbReference type="Proteomes" id="UP000193944"/>
    </source>
</evidence>
<keyword evidence="3" id="KW-1185">Reference proteome</keyword>
<keyword evidence="1" id="KW-0472">Membrane</keyword>
<organism evidence="2 3">
    <name type="scientific">Anaeromyces robustus</name>
    <dbReference type="NCBI Taxonomy" id="1754192"/>
    <lineage>
        <taxon>Eukaryota</taxon>
        <taxon>Fungi</taxon>
        <taxon>Fungi incertae sedis</taxon>
        <taxon>Chytridiomycota</taxon>
        <taxon>Chytridiomycota incertae sedis</taxon>
        <taxon>Neocallimastigomycetes</taxon>
        <taxon>Neocallimastigales</taxon>
        <taxon>Neocallimastigaceae</taxon>
        <taxon>Anaeromyces</taxon>
    </lineage>
</organism>
<dbReference type="EMBL" id="MCFG01000352">
    <property type="protein sequence ID" value="ORX75511.1"/>
    <property type="molecule type" value="Genomic_DNA"/>
</dbReference>
<proteinExistence type="predicted"/>
<feature type="transmembrane region" description="Helical" evidence="1">
    <location>
        <begin position="207"/>
        <end position="225"/>
    </location>
</feature>
<feature type="transmembrane region" description="Helical" evidence="1">
    <location>
        <begin position="180"/>
        <end position="200"/>
    </location>
</feature>
<evidence type="ECO:0000256" key="1">
    <source>
        <dbReference type="SAM" id="Phobius"/>
    </source>
</evidence>
<dbReference type="Proteomes" id="UP000193944">
    <property type="component" value="Unassembled WGS sequence"/>
</dbReference>
<dbReference type="OrthoDB" id="2148146at2759"/>
<gene>
    <name evidence="2" type="ORF">BCR32DRAFT_296849</name>
</gene>
<reference evidence="2 3" key="2">
    <citation type="submission" date="2016-08" db="EMBL/GenBank/DDBJ databases">
        <title>Pervasive Adenine N6-methylation of Active Genes in Fungi.</title>
        <authorList>
            <consortium name="DOE Joint Genome Institute"/>
            <person name="Mondo S.J."/>
            <person name="Dannebaum R.O."/>
            <person name="Kuo R.C."/>
            <person name="Labutti K."/>
            <person name="Haridas S."/>
            <person name="Kuo A."/>
            <person name="Salamov A."/>
            <person name="Ahrendt S.R."/>
            <person name="Lipzen A."/>
            <person name="Sullivan W."/>
            <person name="Andreopoulos W.B."/>
            <person name="Clum A."/>
            <person name="Lindquist E."/>
            <person name="Daum C."/>
            <person name="Ramamoorthy G.K."/>
            <person name="Gryganskyi A."/>
            <person name="Culley D."/>
            <person name="Magnuson J.K."/>
            <person name="James T.Y."/>
            <person name="O'Malley M.A."/>
            <person name="Stajich J.E."/>
            <person name="Spatafora J.W."/>
            <person name="Visel A."/>
            <person name="Grigoriev I.V."/>
        </authorList>
    </citation>
    <scope>NUCLEOTIDE SEQUENCE [LARGE SCALE GENOMIC DNA]</scope>
    <source>
        <strain evidence="2 3">S4</strain>
    </source>
</reference>